<keyword evidence="2" id="KW-0689">Ribosomal protein</keyword>
<feature type="region of interest" description="Disordered" evidence="1">
    <location>
        <begin position="1"/>
        <end position="37"/>
    </location>
</feature>
<comment type="caution">
    <text evidence="2">The sequence shown here is derived from an EMBL/GenBank/DDBJ whole genome shotgun (WGS) entry which is preliminary data.</text>
</comment>
<dbReference type="RefSeq" id="WP_184481185.1">
    <property type="nucleotide sequence ID" value="NZ_JACIJE010000001.1"/>
</dbReference>
<feature type="region of interest" description="Disordered" evidence="1">
    <location>
        <begin position="67"/>
        <end position="132"/>
    </location>
</feature>
<accession>A0A840Y2S4</accession>
<name>A0A840Y2S4_9PROT</name>
<feature type="compositionally biased region" description="Basic and acidic residues" evidence="1">
    <location>
        <begin position="119"/>
        <end position="129"/>
    </location>
</feature>
<organism evidence="2 3">
    <name type="scientific">Neoroseomonas alkaliterrae</name>
    <dbReference type="NCBI Taxonomy" id="1452450"/>
    <lineage>
        <taxon>Bacteria</taxon>
        <taxon>Pseudomonadati</taxon>
        <taxon>Pseudomonadota</taxon>
        <taxon>Alphaproteobacteria</taxon>
        <taxon>Acetobacterales</taxon>
        <taxon>Acetobacteraceae</taxon>
        <taxon>Neoroseomonas</taxon>
    </lineage>
</organism>
<evidence type="ECO:0000313" key="2">
    <source>
        <dbReference type="EMBL" id="MBB5688523.1"/>
    </source>
</evidence>
<dbReference type="Proteomes" id="UP000562254">
    <property type="component" value="Unassembled WGS sequence"/>
</dbReference>
<feature type="compositionally biased region" description="Pro residues" evidence="1">
    <location>
        <begin position="76"/>
        <end position="86"/>
    </location>
</feature>
<protein>
    <submittedName>
        <fullName evidence="2">Ribosomal protein L37AE/L43A</fullName>
    </submittedName>
</protein>
<gene>
    <name evidence="2" type="ORF">FHS88_000633</name>
</gene>
<proteinExistence type="predicted"/>
<evidence type="ECO:0000256" key="1">
    <source>
        <dbReference type="SAM" id="MobiDB-lite"/>
    </source>
</evidence>
<reference evidence="2 3" key="1">
    <citation type="submission" date="2020-08" db="EMBL/GenBank/DDBJ databases">
        <title>Genomic Encyclopedia of Type Strains, Phase IV (KMG-IV): sequencing the most valuable type-strain genomes for metagenomic binning, comparative biology and taxonomic classification.</title>
        <authorList>
            <person name="Goeker M."/>
        </authorList>
    </citation>
    <scope>NUCLEOTIDE SEQUENCE [LARGE SCALE GENOMIC DNA]</scope>
    <source>
        <strain evidence="2 3">DSM 25895</strain>
    </source>
</reference>
<keyword evidence="2" id="KW-0687">Ribonucleoprotein</keyword>
<dbReference type="AlphaFoldDB" id="A0A840Y2S4"/>
<dbReference type="GO" id="GO:0005840">
    <property type="term" value="C:ribosome"/>
    <property type="evidence" value="ECO:0007669"/>
    <property type="project" value="UniProtKB-KW"/>
</dbReference>
<dbReference type="EMBL" id="JACIJE010000001">
    <property type="protein sequence ID" value="MBB5688523.1"/>
    <property type="molecule type" value="Genomic_DNA"/>
</dbReference>
<evidence type="ECO:0000313" key="3">
    <source>
        <dbReference type="Proteomes" id="UP000562254"/>
    </source>
</evidence>
<sequence>MSEIDRVFARLGAKKPTPEERRETVNVPRRGTAGSRVVEVVHVRSGAERADAGRSGGRVRAATWSEGFPARAAAAPPEPPAPPAAPAPTAHVMPGWQPAPAKAVHPATKTRPRGNGPRQARDAARRVADPFDTADDGANCLRCGYAVEPEREARGLLTCAACEARGGKG</sequence>
<keyword evidence="3" id="KW-1185">Reference proteome</keyword>